<dbReference type="OrthoDB" id="5966285at2"/>
<feature type="region of interest" description="Disordered" evidence="5">
    <location>
        <begin position="123"/>
        <end position="145"/>
    </location>
</feature>
<keyword evidence="1 4" id="KW-0597">Phosphoprotein</keyword>
<organism evidence="8 9">
    <name type="scientific">Dokdonella fugitiva</name>
    <dbReference type="NCBI Taxonomy" id="328517"/>
    <lineage>
        <taxon>Bacteria</taxon>
        <taxon>Pseudomonadati</taxon>
        <taxon>Pseudomonadota</taxon>
        <taxon>Gammaproteobacteria</taxon>
        <taxon>Lysobacterales</taxon>
        <taxon>Rhodanobacteraceae</taxon>
        <taxon>Dokdonella</taxon>
    </lineage>
</organism>
<feature type="domain" description="Response regulatory" evidence="6">
    <location>
        <begin position="3"/>
        <end position="120"/>
    </location>
</feature>
<dbReference type="SUPFAM" id="SSF47226">
    <property type="entry name" value="Histidine-containing phosphotransfer domain, HPT domain"/>
    <property type="match status" value="1"/>
</dbReference>
<evidence type="ECO:0000313" key="8">
    <source>
        <dbReference type="EMBL" id="TCO40308.1"/>
    </source>
</evidence>
<proteinExistence type="predicted"/>
<dbReference type="AlphaFoldDB" id="A0A4R2IA98"/>
<dbReference type="GO" id="GO:0004672">
    <property type="term" value="F:protein kinase activity"/>
    <property type="evidence" value="ECO:0007669"/>
    <property type="project" value="UniProtKB-ARBA"/>
</dbReference>
<evidence type="ECO:0000256" key="2">
    <source>
        <dbReference type="ARBA" id="ARBA00023012"/>
    </source>
</evidence>
<dbReference type="Proteomes" id="UP000294862">
    <property type="component" value="Unassembled WGS sequence"/>
</dbReference>
<keyword evidence="9" id="KW-1185">Reference proteome</keyword>
<dbReference type="RefSeq" id="WP_158287429.1">
    <property type="nucleotide sequence ID" value="NZ_SLWQ01000005.1"/>
</dbReference>
<dbReference type="InterPro" id="IPR008207">
    <property type="entry name" value="Sig_transdc_His_kin_Hpt_dom"/>
</dbReference>
<dbReference type="CDD" id="cd17546">
    <property type="entry name" value="REC_hyHK_CKI1_RcsC-like"/>
    <property type="match status" value="1"/>
</dbReference>
<evidence type="ECO:0000259" key="6">
    <source>
        <dbReference type="PROSITE" id="PS50110"/>
    </source>
</evidence>
<evidence type="ECO:0000313" key="9">
    <source>
        <dbReference type="Proteomes" id="UP000294862"/>
    </source>
</evidence>
<dbReference type="InterPro" id="IPR036641">
    <property type="entry name" value="HPT_dom_sf"/>
</dbReference>
<dbReference type="SUPFAM" id="SSF52172">
    <property type="entry name" value="CheY-like"/>
    <property type="match status" value="1"/>
</dbReference>
<feature type="domain" description="HPt" evidence="7">
    <location>
        <begin position="159"/>
        <end position="250"/>
    </location>
</feature>
<sequence>MPRILVADDNPLSLRFLSDVLAEAGAEVHEAVDGIAAVRLASASAFDLLLLDARMPGLDGAAALAHIRAGAGPSRDAVALATTADDAPATAAALREHGFAAVLPKPLAVDALRVAVASHLPPGARAMPPATSARATRVEDSADADALDDEQARRAAGGDAAIVAALRSLFAAELDALPAEIAAIAARADHDALRERLHRLDASAGFCGVPALVAASARLRDRLAAGAGWPASAVAEFLAVGERARQRLSG</sequence>
<dbReference type="InterPro" id="IPR011006">
    <property type="entry name" value="CheY-like_superfamily"/>
</dbReference>
<accession>A0A4R2IA98</accession>
<dbReference type="Gene3D" id="1.20.120.160">
    <property type="entry name" value="HPT domain"/>
    <property type="match status" value="1"/>
</dbReference>
<reference evidence="8 9" key="1">
    <citation type="journal article" date="2015" name="Stand. Genomic Sci.">
        <title>Genomic Encyclopedia of Bacterial and Archaeal Type Strains, Phase III: the genomes of soil and plant-associated and newly described type strains.</title>
        <authorList>
            <person name="Whitman W.B."/>
            <person name="Woyke T."/>
            <person name="Klenk H.P."/>
            <person name="Zhou Y."/>
            <person name="Lilburn T.G."/>
            <person name="Beck B.J."/>
            <person name="De Vos P."/>
            <person name="Vandamme P."/>
            <person name="Eisen J.A."/>
            <person name="Garrity G."/>
            <person name="Hugenholtz P."/>
            <person name="Kyrpides N.C."/>
        </authorList>
    </citation>
    <scope>NUCLEOTIDE SEQUENCE [LARGE SCALE GENOMIC DNA]</scope>
    <source>
        <strain evidence="8 9">A3</strain>
    </source>
</reference>
<evidence type="ECO:0000256" key="1">
    <source>
        <dbReference type="ARBA" id="ARBA00022553"/>
    </source>
</evidence>
<dbReference type="SMART" id="SM00448">
    <property type="entry name" value="REC"/>
    <property type="match status" value="1"/>
</dbReference>
<dbReference type="Pfam" id="PF00072">
    <property type="entry name" value="Response_reg"/>
    <property type="match status" value="1"/>
</dbReference>
<comment type="caution">
    <text evidence="8">The sequence shown here is derived from an EMBL/GenBank/DDBJ whole genome shotgun (WGS) entry which is preliminary data.</text>
</comment>
<gene>
    <name evidence="8" type="ORF">EV148_105103</name>
</gene>
<protein>
    <submittedName>
        <fullName evidence="8">Response regulator receiver domain-containing protein</fullName>
    </submittedName>
</protein>
<dbReference type="EMBL" id="SLWQ01000005">
    <property type="protein sequence ID" value="TCO40308.1"/>
    <property type="molecule type" value="Genomic_DNA"/>
</dbReference>
<name>A0A4R2IA98_9GAMM</name>
<dbReference type="PANTHER" id="PTHR44591">
    <property type="entry name" value="STRESS RESPONSE REGULATOR PROTEIN 1"/>
    <property type="match status" value="1"/>
</dbReference>
<dbReference type="PANTHER" id="PTHR44591:SF21">
    <property type="entry name" value="TWO-COMPONENT RESPONSE REGULATOR"/>
    <property type="match status" value="1"/>
</dbReference>
<dbReference type="InterPro" id="IPR050595">
    <property type="entry name" value="Bact_response_regulator"/>
</dbReference>
<dbReference type="InterPro" id="IPR001789">
    <property type="entry name" value="Sig_transdc_resp-reg_receiver"/>
</dbReference>
<dbReference type="PROSITE" id="PS50110">
    <property type="entry name" value="RESPONSE_REGULATORY"/>
    <property type="match status" value="1"/>
</dbReference>
<dbReference type="PROSITE" id="PS50894">
    <property type="entry name" value="HPT"/>
    <property type="match status" value="1"/>
</dbReference>
<evidence type="ECO:0000256" key="4">
    <source>
        <dbReference type="PROSITE-ProRule" id="PRU00169"/>
    </source>
</evidence>
<dbReference type="Gene3D" id="3.40.50.2300">
    <property type="match status" value="1"/>
</dbReference>
<evidence type="ECO:0000256" key="3">
    <source>
        <dbReference type="PROSITE-ProRule" id="PRU00110"/>
    </source>
</evidence>
<feature type="modified residue" description="Phosphohistidine" evidence="3">
    <location>
        <position position="198"/>
    </location>
</feature>
<evidence type="ECO:0000259" key="7">
    <source>
        <dbReference type="PROSITE" id="PS50894"/>
    </source>
</evidence>
<dbReference type="Pfam" id="PF01627">
    <property type="entry name" value="Hpt"/>
    <property type="match status" value="1"/>
</dbReference>
<keyword evidence="2" id="KW-0902">Two-component regulatory system</keyword>
<evidence type="ECO:0000256" key="5">
    <source>
        <dbReference type="SAM" id="MobiDB-lite"/>
    </source>
</evidence>
<dbReference type="GO" id="GO:0000160">
    <property type="term" value="P:phosphorelay signal transduction system"/>
    <property type="evidence" value="ECO:0007669"/>
    <property type="project" value="UniProtKB-KW"/>
</dbReference>
<feature type="modified residue" description="4-aspartylphosphate" evidence="4">
    <location>
        <position position="52"/>
    </location>
</feature>